<name>A0A4Z1SPF6_GIAMU</name>
<keyword evidence="3" id="KW-1185">Reference proteome</keyword>
<accession>A0A4Z1SPF6</accession>
<evidence type="ECO:0000313" key="3">
    <source>
        <dbReference type="Proteomes" id="UP000315496"/>
    </source>
</evidence>
<dbReference type="VEuPathDB" id="GiardiaDB:GMRT_12056"/>
<sequence length="611" mass="66281">MSLPCADPDSGYTTRLTFSTAGPQSLVSPESAATESFVVFEKRVDTKDAKEAAGSATGNAADANCDGYNERCDEDCDEDCDSGDRADVEEIAPIPLAIPKLDGRVAGGVAPADLASAKEAAPQQRYRGLKNLPWFQLRQQVHGAIGEVLEHLQSRVEADPAYCAFTVEALSKPKQQKCSVLEANPAAFRYVRDFGFPDATPSTRSQSHVPPIMRTAGGGGGLSFWVLAALEACALIPTVLAFALPASGDGRETARALGTCVLWAELLVFVVLAEARRAEFREAARRIETLVFDASCKMAASLPRQMPSECGHSKYLRRQRAAPALYRALTLALALCAAVALLFPTSAMLRRLFPPLLGVGGTGNGGAEWAMLVGCAVCAALFWPARRAEAACRAATLNVRQSLCCNLRGFYPSSVFALDYGRVHGIDEGLCYFFGRSPQLFVPFLAVESVSLVLEPVDVRLRYRFTRKELARLDGRHNAKVVDVARRGYDVLEEKDILVWVVLGLTNDLRLWLPLSLTQWNPALFGFLGTEVATLLELAASALDNERAALPGGGDDDDEGGCARPETQILQQSLRNVADFCAAYQRLRRETVMEELLHHPRITTFVIPAEL</sequence>
<keyword evidence="1" id="KW-0812">Transmembrane</keyword>
<dbReference type="Proteomes" id="UP000315496">
    <property type="component" value="Chromosome 3"/>
</dbReference>
<keyword evidence="1" id="KW-0472">Membrane</keyword>
<proteinExistence type="predicted"/>
<evidence type="ECO:0000256" key="1">
    <source>
        <dbReference type="SAM" id="Phobius"/>
    </source>
</evidence>
<reference evidence="2 3" key="1">
    <citation type="submission" date="2019-05" db="EMBL/GenBank/DDBJ databases">
        <title>The compact genome of Giardia muris reveals important steps in the evolution of intestinal protozoan parasites.</title>
        <authorList>
            <person name="Xu F."/>
            <person name="Jimenez-Gonzalez A."/>
            <person name="Einarsson E."/>
            <person name="Astvaldsson A."/>
            <person name="Peirasmaki D."/>
            <person name="Eckmann L."/>
            <person name="Andersson J.O."/>
            <person name="Svard S.G."/>
            <person name="Jerlstrom-Hultqvist J."/>
        </authorList>
    </citation>
    <scope>NUCLEOTIDE SEQUENCE [LARGE SCALE GENOMIC DNA]</scope>
    <source>
        <strain evidence="2 3">Roberts-Thomson</strain>
    </source>
</reference>
<organism evidence="2 3">
    <name type="scientific">Giardia muris</name>
    <dbReference type="NCBI Taxonomy" id="5742"/>
    <lineage>
        <taxon>Eukaryota</taxon>
        <taxon>Metamonada</taxon>
        <taxon>Diplomonadida</taxon>
        <taxon>Hexamitidae</taxon>
        <taxon>Giardiinae</taxon>
        <taxon>Giardia</taxon>
    </lineage>
</organism>
<keyword evidence="1" id="KW-1133">Transmembrane helix</keyword>
<feature type="transmembrane region" description="Helical" evidence="1">
    <location>
        <begin position="222"/>
        <end position="244"/>
    </location>
</feature>
<feature type="transmembrane region" description="Helical" evidence="1">
    <location>
        <begin position="324"/>
        <end position="349"/>
    </location>
</feature>
<dbReference type="AlphaFoldDB" id="A0A4Z1SPF6"/>
<dbReference type="OrthoDB" id="10250352at2759"/>
<protein>
    <submittedName>
        <fullName evidence="2">Uncharacterized protein</fullName>
    </submittedName>
</protein>
<dbReference type="EMBL" id="VDLU01000003">
    <property type="protein sequence ID" value="TNJ27702.1"/>
    <property type="molecule type" value="Genomic_DNA"/>
</dbReference>
<evidence type="ECO:0000313" key="2">
    <source>
        <dbReference type="EMBL" id="TNJ27702.1"/>
    </source>
</evidence>
<feature type="transmembrane region" description="Helical" evidence="1">
    <location>
        <begin position="256"/>
        <end position="275"/>
    </location>
</feature>
<comment type="caution">
    <text evidence="2">The sequence shown here is derived from an EMBL/GenBank/DDBJ whole genome shotgun (WGS) entry which is preliminary data.</text>
</comment>
<feature type="transmembrane region" description="Helical" evidence="1">
    <location>
        <begin position="369"/>
        <end position="385"/>
    </location>
</feature>
<gene>
    <name evidence="2" type="ORF">GMRT_12056</name>
</gene>